<evidence type="ECO:0000313" key="1">
    <source>
        <dbReference type="EMBL" id="ANO35567.1"/>
    </source>
</evidence>
<dbReference type="Proteomes" id="UP000092018">
    <property type="component" value="Plasmid unnamed1"/>
</dbReference>
<proteinExistence type="predicted"/>
<dbReference type="KEGG" id="vbr:A6E01_20355"/>
<gene>
    <name evidence="1" type="ORF">A6E01_20355</name>
</gene>
<sequence>MSIQPENIQRLIKLCDQHCIMLMESISETHIRRYEQLTRLYQENGDKIKLRIEVHKWTRNGLQADIFDLRLSRGHFIAHERTSHFQATVKYAHPGELISQLLSCHLVFPGKASKNVLIYNRALVAYTEDEELKFQFSDELTTGEQSFIEAVIIRTYDDYGRISNDVLQIINKMAAKINVASCD</sequence>
<dbReference type="RefSeq" id="WP_065211326.1">
    <property type="nucleotide sequence ID" value="NZ_CP016179.1"/>
</dbReference>
<name>A0AAN0XZX7_9VIBR</name>
<keyword evidence="1" id="KW-0614">Plasmid</keyword>
<dbReference type="AlphaFoldDB" id="A0AAN0XZX7"/>
<reference evidence="1 2" key="1">
    <citation type="submission" date="2016-06" db="EMBL/GenBank/DDBJ databases">
        <title>Adaptive Radiation by Waves of Gene Transfer Leads to Fine-Scale Resource Partitioning in Marine Microbes.</title>
        <authorList>
            <person name="Hehemann J.-H."/>
            <person name="Arevalo P."/>
            <person name="Datta M.S."/>
            <person name="Yu X."/>
            <person name="Corzett C."/>
            <person name="Henschel A."/>
            <person name="Preheim S.P."/>
            <person name="Timberlake S."/>
            <person name="Alm E.J."/>
            <person name="Polz M.F."/>
        </authorList>
    </citation>
    <scope>NUCLEOTIDE SEQUENCE [LARGE SCALE GENOMIC DNA]</scope>
    <source>
        <strain evidence="1 2">FF50</strain>
        <plasmid evidence="1 2">unnamed1</plasmid>
    </source>
</reference>
<dbReference type="EMBL" id="CP016179">
    <property type="protein sequence ID" value="ANO35567.1"/>
    <property type="molecule type" value="Genomic_DNA"/>
</dbReference>
<evidence type="ECO:0000313" key="2">
    <source>
        <dbReference type="Proteomes" id="UP000092018"/>
    </source>
</evidence>
<protein>
    <submittedName>
        <fullName evidence="1">Uncharacterized protein</fullName>
    </submittedName>
</protein>
<organism evidence="1 2">
    <name type="scientific">Vibrio breoganii</name>
    <dbReference type="NCBI Taxonomy" id="553239"/>
    <lineage>
        <taxon>Bacteria</taxon>
        <taxon>Pseudomonadati</taxon>
        <taxon>Pseudomonadota</taxon>
        <taxon>Gammaproteobacteria</taxon>
        <taxon>Vibrionales</taxon>
        <taxon>Vibrionaceae</taxon>
        <taxon>Vibrio</taxon>
    </lineage>
</organism>
<geneLocation type="plasmid" evidence="1 2">
    <name>unnamed1</name>
</geneLocation>
<accession>A0AAN0XZX7</accession>